<dbReference type="OMA" id="KMDGTPT"/>
<dbReference type="PROSITE" id="PS00440">
    <property type="entry name" value="ACYLTRANSF_C_2"/>
    <property type="match status" value="1"/>
</dbReference>
<comment type="similarity">
    <text evidence="3 16">Belongs to the carnitine/choline acetyltransferase family.</text>
</comment>
<dbReference type="GO" id="GO:0004095">
    <property type="term" value="F:carnitine O-palmitoyltransferase activity"/>
    <property type="evidence" value="ECO:0007669"/>
    <property type="project" value="UniProtKB-EC"/>
</dbReference>
<evidence type="ECO:0000256" key="17">
    <source>
        <dbReference type="SAM" id="Phobius"/>
    </source>
</evidence>
<dbReference type="GeneID" id="103144435"/>
<dbReference type="SUPFAM" id="SSF52777">
    <property type="entry name" value="CoA-dependent acyltransferases"/>
    <property type="match status" value="2"/>
</dbReference>
<dbReference type="InterPro" id="IPR000542">
    <property type="entry name" value="Carn_acyl_trans"/>
</dbReference>
<dbReference type="FunFam" id="3.30.559.70:FF:000001">
    <property type="entry name" value="Carnitine O-palmitoyltransferase 1, liver isoform"/>
    <property type="match status" value="1"/>
</dbReference>
<reference evidence="21" key="1">
    <citation type="submission" date="2013-10" db="EMBL/GenBank/DDBJ databases">
        <authorList>
            <person name="Schartl M."/>
            <person name="Warren W."/>
        </authorList>
    </citation>
    <scope>NUCLEOTIDE SEQUENCE [LARGE SCALE GENOMIC DNA]</scope>
    <source>
        <strain evidence="21">female</strain>
    </source>
</reference>
<keyword evidence="5" id="KW-0813">Transport</keyword>
<dbReference type="Pfam" id="PF00755">
    <property type="entry name" value="Carn_acyltransf"/>
    <property type="match status" value="1"/>
</dbReference>
<dbReference type="GO" id="GO:0005741">
    <property type="term" value="C:mitochondrial outer membrane"/>
    <property type="evidence" value="ECO:0007669"/>
    <property type="project" value="UniProtKB-SubCell"/>
</dbReference>
<evidence type="ECO:0000256" key="14">
    <source>
        <dbReference type="ARBA" id="ARBA00048480"/>
    </source>
</evidence>
<comment type="pathway">
    <text evidence="2">Lipid metabolism; fatty acid beta-oxidation.</text>
</comment>
<dbReference type="STRING" id="48698.ENSPFOP00000014466"/>
<keyword evidence="10" id="KW-0443">Lipid metabolism</keyword>
<evidence type="ECO:0000313" key="21">
    <source>
        <dbReference type="Proteomes" id="UP000028760"/>
    </source>
</evidence>
<proteinExistence type="inferred from homology"/>
<evidence type="ECO:0000256" key="4">
    <source>
        <dbReference type="ARBA" id="ARBA00013243"/>
    </source>
</evidence>
<evidence type="ECO:0000256" key="15">
    <source>
        <dbReference type="PIRSR" id="PIRSR600542-1"/>
    </source>
</evidence>
<feature type="active site" description="Proton acceptor" evidence="15">
    <location>
        <position position="473"/>
    </location>
</feature>
<dbReference type="CTD" id="560000"/>
<feature type="domain" description="Choline/carnitine acyltransferase" evidence="18">
    <location>
        <begin position="175"/>
        <end position="753"/>
    </location>
</feature>
<evidence type="ECO:0000256" key="9">
    <source>
        <dbReference type="ARBA" id="ARBA00022989"/>
    </source>
</evidence>
<evidence type="ECO:0000256" key="5">
    <source>
        <dbReference type="ARBA" id="ARBA00022448"/>
    </source>
</evidence>
<dbReference type="Pfam" id="PF16484">
    <property type="entry name" value="CPT_N"/>
    <property type="match status" value="1"/>
</dbReference>
<evidence type="ECO:0000256" key="7">
    <source>
        <dbReference type="ARBA" id="ARBA00022692"/>
    </source>
</evidence>
<dbReference type="Proteomes" id="UP000028760">
    <property type="component" value="Unassembled WGS sequence"/>
</dbReference>
<evidence type="ECO:0000256" key="13">
    <source>
        <dbReference type="ARBA" id="ARBA00023315"/>
    </source>
</evidence>
<evidence type="ECO:0000256" key="10">
    <source>
        <dbReference type="ARBA" id="ARBA00023098"/>
    </source>
</evidence>
<evidence type="ECO:0000256" key="1">
    <source>
        <dbReference type="ARBA" id="ARBA00004374"/>
    </source>
</evidence>
<reference evidence="20" key="3">
    <citation type="submission" date="2025-09" db="UniProtKB">
        <authorList>
            <consortium name="Ensembl"/>
        </authorList>
    </citation>
    <scope>IDENTIFICATION</scope>
</reference>
<keyword evidence="21" id="KW-1185">Reference proteome</keyword>
<dbReference type="eggNOG" id="KOG3716">
    <property type="taxonomic scope" value="Eukaryota"/>
</dbReference>
<dbReference type="AlphaFoldDB" id="A0A087Y8W3"/>
<dbReference type="FunFam" id="3.30.559.10:FF:000042">
    <property type="entry name" value="Carnitine Palmitoyl Transferase"/>
    <property type="match status" value="1"/>
</dbReference>
<keyword evidence="11" id="KW-0496">Mitochondrion</keyword>
<dbReference type="GO" id="GO:0001945">
    <property type="term" value="P:lymph vessel development"/>
    <property type="evidence" value="ECO:0007669"/>
    <property type="project" value="Ensembl"/>
</dbReference>
<dbReference type="Gene3D" id="3.30.559.70">
    <property type="entry name" value="Choline/Carnitine o-acyltransferase, domain 2"/>
    <property type="match status" value="1"/>
</dbReference>
<feature type="transmembrane region" description="Helical" evidence="17">
    <location>
        <begin position="50"/>
        <end position="72"/>
    </location>
</feature>
<dbReference type="Gene3D" id="3.30.559.10">
    <property type="entry name" value="Chloramphenicol acetyltransferase-like domain"/>
    <property type="match status" value="1"/>
</dbReference>
<dbReference type="UniPathway" id="UPA00659"/>
<dbReference type="InterPro" id="IPR023213">
    <property type="entry name" value="CAT-like_dom_sf"/>
</dbReference>
<dbReference type="EC" id="2.3.1.21" evidence="4"/>
<evidence type="ECO:0000256" key="6">
    <source>
        <dbReference type="ARBA" id="ARBA00022679"/>
    </source>
</evidence>
<evidence type="ECO:0000256" key="12">
    <source>
        <dbReference type="ARBA" id="ARBA00023136"/>
    </source>
</evidence>
<evidence type="ECO:0000256" key="16">
    <source>
        <dbReference type="RuleBase" id="RU003801"/>
    </source>
</evidence>
<dbReference type="GO" id="GO:0031998">
    <property type="term" value="P:regulation of fatty acid beta-oxidation"/>
    <property type="evidence" value="ECO:0007669"/>
    <property type="project" value="Ensembl"/>
</dbReference>
<evidence type="ECO:0000256" key="11">
    <source>
        <dbReference type="ARBA" id="ARBA00023128"/>
    </source>
</evidence>
<evidence type="ECO:0000259" key="19">
    <source>
        <dbReference type="Pfam" id="PF16484"/>
    </source>
</evidence>
<reference evidence="20" key="2">
    <citation type="submission" date="2025-08" db="UniProtKB">
        <authorList>
            <consortium name="Ensembl"/>
        </authorList>
    </citation>
    <scope>IDENTIFICATION</scope>
</reference>
<dbReference type="GO" id="GO:0006635">
    <property type="term" value="P:fatty acid beta-oxidation"/>
    <property type="evidence" value="ECO:0007669"/>
    <property type="project" value="UniProtKB-UniPathway"/>
</dbReference>
<keyword evidence="12 17" id="KW-0472">Membrane</keyword>
<dbReference type="EMBL" id="AYCK01008849">
    <property type="status" value="NOT_ANNOTATED_CDS"/>
    <property type="molecule type" value="Genomic_DNA"/>
</dbReference>
<evidence type="ECO:0000256" key="3">
    <source>
        <dbReference type="ARBA" id="ARBA00005232"/>
    </source>
</evidence>
<feature type="transmembrane region" description="Helical" evidence="17">
    <location>
        <begin position="105"/>
        <end position="127"/>
    </location>
</feature>
<keyword evidence="6 16" id="KW-0808">Transferase</keyword>
<organism evidence="20 21">
    <name type="scientific">Poecilia formosa</name>
    <name type="common">Amazon molly</name>
    <name type="synonym">Limia formosa</name>
    <dbReference type="NCBI Taxonomy" id="48698"/>
    <lineage>
        <taxon>Eukaryota</taxon>
        <taxon>Metazoa</taxon>
        <taxon>Chordata</taxon>
        <taxon>Craniata</taxon>
        <taxon>Vertebrata</taxon>
        <taxon>Euteleostomi</taxon>
        <taxon>Actinopterygii</taxon>
        <taxon>Neopterygii</taxon>
        <taxon>Teleostei</taxon>
        <taxon>Neoteleostei</taxon>
        <taxon>Acanthomorphata</taxon>
        <taxon>Ovalentaria</taxon>
        <taxon>Atherinomorphae</taxon>
        <taxon>Cyprinodontiformes</taxon>
        <taxon>Poeciliidae</taxon>
        <taxon>Poeciliinae</taxon>
        <taxon>Poecilia</taxon>
    </lineage>
</organism>
<comment type="catalytic activity">
    <reaction evidence="14">
        <text>(R)-carnitine + hexadecanoyl-CoA = O-hexadecanoyl-(R)-carnitine + CoA</text>
        <dbReference type="Rhea" id="RHEA:12661"/>
        <dbReference type="ChEBI" id="CHEBI:16347"/>
        <dbReference type="ChEBI" id="CHEBI:17490"/>
        <dbReference type="ChEBI" id="CHEBI:57287"/>
        <dbReference type="ChEBI" id="CHEBI:57379"/>
        <dbReference type="EC" id="2.3.1.21"/>
    </reaction>
    <physiologicalReaction direction="left-to-right" evidence="14">
        <dbReference type="Rhea" id="RHEA:12662"/>
    </physiologicalReaction>
</comment>
<dbReference type="Gene3D" id="6.10.250.1760">
    <property type="match status" value="1"/>
</dbReference>
<keyword evidence="7 17" id="KW-0812">Transmembrane</keyword>
<dbReference type="PANTHER" id="PTHR22589">
    <property type="entry name" value="CARNITINE O-ACYLTRANSFERASE"/>
    <property type="match status" value="1"/>
</dbReference>
<evidence type="ECO:0000259" key="18">
    <source>
        <dbReference type="Pfam" id="PF00755"/>
    </source>
</evidence>
<keyword evidence="13 16" id="KW-0012">Acyltransferase</keyword>
<evidence type="ECO:0000313" key="20">
    <source>
        <dbReference type="Ensembl" id="ENSPFOP00000014466.1"/>
    </source>
</evidence>
<dbReference type="InterPro" id="IPR039551">
    <property type="entry name" value="Cho/carn_acyl_trans"/>
</dbReference>
<evidence type="ECO:0000256" key="2">
    <source>
        <dbReference type="ARBA" id="ARBA00005005"/>
    </source>
</evidence>
<feature type="domain" description="Carnitine O-palmitoyltransferase N-terminal" evidence="19">
    <location>
        <begin position="1"/>
        <end position="47"/>
    </location>
</feature>
<accession>A0A087Y8W3</accession>
<dbReference type="InterPro" id="IPR042231">
    <property type="entry name" value="Cho/carn_acyl_trans_2"/>
</dbReference>
<dbReference type="RefSeq" id="XP_007561487.1">
    <property type="nucleotide sequence ID" value="XM_007561425.2"/>
</dbReference>
<dbReference type="GeneTree" id="ENSGT01150000286917"/>
<evidence type="ECO:0000256" key="8">
    <source>
        <dbReference type="ARBA" id="ARBA00022832"/>
    </source>
</evidence>
<comment type="subcellular location">
    <subcellularLocation>
        <location evidence="1">Mitochondrion outer membrane</location>
        <topology evidence="1">Multi-pass membrane protein</topology>
    </subcellularLocation>
</comment>
<sequence length="771" mass="88742">MAEAHQAVAFQFTVSPDGIDLHLCHEALRQVYLSGLHSWKKRFVRFKNGVMTGVYPGSPAGFMVVVVSYMSYNRYKQLDPSMGLIARLGQHIPISRYMSTDSQRIVGGVLVGTGLWVTIIMIMRSVLKSLLSWHGWMESRHGSLPFGTRLWLLLVKVFSGRKPLLYSFQNALPRLPLPSVQDTCRRYLESVRPLMDDEQFERMKALSKDFEKNLGPRLQWYLKLKSWWASNYVSDWWEEYIYLRGRGPIMVNSNYYAMDFLYVFPTSRQAARAGNAVHAIMLYRRKLDRAQIKPLMLLQTIPMCSAQFERLFNTTRVPGVETDTLQHMNESKHIAVYHKGRFFKVWMFYDGRLLLPREIEQQMERILADESEPMPGEEKLAALTAGERTPWAKAREQFFKSGKNKQSLDAIEKAAFFVSLDDTEQRYDADNQVQSLDCYAKSLLHGKCYDRWFDKSFNLIVYKNGTMGLNAEHSWADAPIVGHLWEHVLSMDPKLGYTEEGHCQGIPHPNLPGPQRLQWDISKECQETIESSLRVARALADDVDCHIIPFNDFGKGLIKKCRTSPDAFIQIALQLAHFRNKGKFCLTYEASMTRLFREGRTETVRSCTMETCDFVRSMVRQETREERLRLLKVAAEKHQNMYRLAMTGQGIDRHLFCLYVVSKYLGEESPFLKEVLSEPWRLSTSQTPLQQVELFDLARHPEMVSSGGGFGPVADDGYGVSYIILGEDLINFHISSKYSSPETDSRRFGDDIRQSMLDILGLFQLENKASI</sequence>
<protein>
    <recommendedName>
        <fullName evidence="4">carnitine O-palmitoyltransferase</fullName>
        <ecNumber evidence="4">2.3.1.21</ecNumber>
    </recommendedName>
</protein>
<dbReference type="GO" id="GO:0009437">
    <property type="term" value="P:carnitine metabolic process"/>
    <property type="evidence" value="ECO:0007669"/>
    <property type="project" value="TreeGrafter"/>
</dbReference>
<keyword evidence="8" id="KW-0276">Fatty acid metabolism</keyword>
<name>A0A087Y8W3_POEFO</name>
<keyword evidence="9 17" id="KW-1133">Transmembrane helix</keyword>
<dbReference type="PANTHER" id="PTHR22589:SF55">
    <property type="entry name" value="CARNITINE O-PALMITOYLTRANSFERASE 1, BRAIN ISOFORM"/>
    <property type="match status" value="1"/>
</dbReference>
<dbReference type="Ensembl" id="ENSPFOT00000014488.1">
    <property type="protein sequence ID" value="ENSPFOP00000014466.1"/>
    <property type="gene ID" value="ENSPFOG00000014240.1"/>
</dbReference>
<dbReference type="InterPro" id="IPR032476">
    <property type="entry name" value="CPT_N"/>
</dbReference>